<protein>
    <recommendedName>
        <fullName evidence="5">CmpX</fullName>
    </recommendedName>
</protein>
<dbReference type="KEGG" id="strr:EKD16_03985"/>
<evidence type="ECO:0000256" key="2">
    <source>
        <dbReference type="SAM" id="Phobius"/>
    </source>
</evidence>
<feature type="transmembrane region" description="Helical" evidence="2">
    <location>
        <begin position="179"/>
        <end position="200"/>
    </location>
</feature>
<dbReference type="Pfam" id="PF05552">
    <property type="entry name" value="MS_channel_1st_1"/>
    <property type="match status" value="2"/>
</dbReference>
<dbReference type="InterPro" id="IPR008910">
    <property type="entry name" value="MSC_TM_helix"/>
</dbReference>
<feature type="transmembrane region" description="Helical" evidence="2">
    <location>
        <begin position="108"/>
        <end position="128"/>
    </location>
</feature>
<evidence type="ECO:0008006" key="5">
    <source>
        <dbReference type="Google" id="ProtNLM"/>
    </source>
</evidence>
<keyword evidence="2" id="KW-0472">Membrane</keyword>
<keyword evidence="2" id="KW-0812">Transmembrane</keyword>
<reference evidence="3 4" key="1">
    <citation type="submission" date="2019-02" db="EMBL/GenBank/DDBJ databases">
        <authorList>
            <person name="Khodamoradi S."/>
            <person name="Hahnke R.L."/>
            <person name="Kaempfer P."/>
            <person name="Schumann P."/>
            <person name="Rohde M."/>
            <person name="Steinert M."/>
            <person name="Luzhetskyy A."/>
            <person name="Wink J."/>
            <person name="Ruckert C."/>
        </authorList>
    </citation>
    <scope>NUCLEOTIDE SEQUENCE [LARGE SCALE GENOMIC DNA]</scope>
    <source>
        <strain evidence="3 4">M2</strain>
    </source>
</reference>
<dbReference type="EMBL" id="CP036455">
    <property type="protein sequence ID" value="QBI52607.1"/>
    <property type="molecule type" value="Genomic_DNA"/>
</dbReference>
<dbReference type="AlphaFoldDB" id="A0A4P6Q1X9"/>
<feature type="transmembrane region" description="Helical" evidence="2">
    <location>
        <begin position="12"/>
        <end position="35"/>
    </location>
</feature>
<dbReference type="Proteomes" id="UP000292235">
    <property type="component" value="Chromosome"/>
</dbReference>
<dbReference type="Gene3D" id="1.10.287.1260">
    <property type="match status" value="1"/>
</dbReference>
<dbReference type="RefSeq" id="WP_131097133.1">
    <property type="nucleotide sequence ID" value="NZ_CP036455.1"/>
</dbReference>
<evidence type="ECO:0000313" key="4">
    <source>
        <dbReference type="Proteomes" id="UP000292235"/>
    </source>
</evidence>
<feature type="compositionally biased region" description="Low complexity" evidence="1">
    <location>
        <begin position="236"/>
        <end position="248"/>
    </location>
</feature>
<feature type="transmembrane region" description="Helical" evidence="2">
    <location>
        <begin position="78"/>
        <end position="96"/>
    </location>
</feature>
<keyword evidence="4" id="KW-1185">Reference proteome</keyword>
<feature type="region of interest" description="Disordered" evidence="1">
    <location>
        <begin position="218"/>
        <end position="279"/>
    </location>
</feature>
<gene>
    <name evidence="3" type="ORF">EKD16_03985</name>
</gene>
<sequence>MNIQQGLTDAWSAVASFVPLLAAFLVILVLGWIIAKVIGRLVGKGLAKAGLDRGLDRSGVGEYFQRSRYSASELSGKIVYYALLLITLQLAFSVFGPNNPITQLLNSVVSWIPLGIVALVIVVVAGMIAKAARDVISSALGGLSYGRLLGNIAGIFIMALGVIAALNQMNVATTVTQPVLIAVLATAGGILVVGVGGGLVRPMQARWDNWLDAAERETGRVRDDSTYRAGHSDAMAQGPAQSAPQQAQREPEARETSAMGGSTASQGRSGSQPQRPPER</sequence>
<name>A0A4P6Q1X9_9ACTN</name>
<proteinExistence type="predicted"/>
<evidence type="ECO:0000313" key="3">
    <source>
        <dbReference type="EMBL" id="QBI52607.1"/>
    </source>
</evidence>
<dbReference type="OrthoDB" id="5184470at2"/>
<keyword evidence="2" id="KW-1133">Transmembrane helix</keyword>
<feature type="compositionally biased region" description="Polar residues" evidence="1">
    <location>
        <begin position="259"/>
        <end position="273"/>
    </location>
</feature>
<accession>A0A4P6Q1X9</accession>
<feature type="transmembrane region" description="Helical" evidence="2">
    <location>
        <begin position="148"/>
        <end position="167"/>
    </location>
</feature>
<evidence type="ECO:0000256" key="1">
    <source>
        <dbReference type="SAM" id="MobiDB-lite"/>
    </source>
</evidence>
<organism evidence="3 4">
    <name type="scientific">Streptomonospora litoralis</name>
    <dbReference type="NCBI Taxonomy" id="2498135"/>
    <lineage>
        <taxon>Bacteria</taxon>
        <taxon>Bacillati</taxon>
        <taxon>Actinomycetota</taxon>
        <taxon>Actinomycetes</taxon>
        <taxon>Streptosporangiales</taxon>
        <taxon>Nocardiopsidaceae</taxon>
        <taxon>Streptomonospora</taxon>
    </lineage>
</organism>